<feature type="signal peptide" evidence="2">
    <location>
        <begin position="1"/>
        <end position="23"/>
    </location>
</feature>
<gene>
    <name evidence="3" type="ORF">CRE_17773</name>
</gene>
<keyword evidence="1" id="KW-1133">Transmembrane helix</keyword>
<dbReference type="AlphaFoldDB" id="E3NU14"/>
<evidence type="ECO:0000313" key="3">
    <source>
        <dbReference type="EMBL" id="EFO93474.1"/>
    </source>
</evidence>
<dbReference type="InParanoid" id="E3NU14"/>
<proteinExistence type="predicted"/>
<evidence type="ECO:0000256" key="1">
    <source>
        <dbReference type="SAM" id="Phobius"/>
    </source>
</evidence>
<dbReference type="OrthoDB" id="5905777at2759"/>
<dbReference type="KEGG" id="crq:GCK72_012181"/>
<accession>E3NU14</accession>
<protein>
    <submittedName>
        <fullName evidence="3">Uncharacterized protein</fullName>
    </submittedName>
</protein>
<dbReference type="RefSeq" id="XP_003088107.2">
    <property type="nucleotide sequence ID" value="XM_003088059.2"/>
</dbReference>
<sequence>MNRKTLKFSLIILFFICFPPCLATLNILKEKGYGFVEDPEYRLEKCVSQKIRLDFHERHAFALALNRKCQPISRLEIDGHGMVVREKRELTTIVIAASTLVALTVNFVLDWKRSEQIHAEMEKLKQMQHLILSNSNITLDLLKQQEHVYQDAYFEAIQTAIFQYGKLETVMSFFKLDIDKMVAEFEFEKDNNNAILEKFTHNFYCGKSANTYELEVCGWTNPTRVYGDVKLIAPIGNFIHNGEAFSYYDTPKLTMFTKNNDAISTDGCESIGYHWSCKKATKGCTIAEYKNCTPKIVHTPDHVFAVEIEDMTLIATTLSHYSLFKDGSNSASSVHDVPQSGQFLLKAPHNTIAQFGRRRFTGRHEEHEAIQINVEEKMPHMDHEKIRQFAENLKAQGTALSEFEELLLHDSVMDVGFIDSVLHWLRTKFYWILIIGGAVLLVSIVGTCVLAYFSCCCFVRKGSKSRNGDNNV</sequence>
<dbReference type="GeneID" id="9817498"/>
<reference evidence="3" key="1">
    <citation type="submission" date="2007-07" db="EMBL/GenBank/DDBJ databases">
        <title>PCAP assembly of the Caenorhabditis remanei genome.</title>
        <authorList>
            <consortium name="The Caenorhabditis remanei Sequencing Consortium"/>
            <person name="Wilson R.K."/>
        </authorList>
    </citation>
    <scope>NUCLEOTIDE SEQUENCE [LARGE SCALE GENOMIC DNA]</scope>
    <source>
        <strain evidence="3">PB4641</strain>
    </source>
</reference>
<name>E3NU14_CAERE</name>
<keyword evidence="1" id="KW-0472">Membrane</keyword>
<keyword evidence="2" id="KW-0732">Signal</keyword>
<dbReference type="Proteomes" id="UP000008281">
    <property type="component" value="Unassembled WGS sequence"/>
</dbReference>
<dbReference type="EMBL" id="DS270378">
    <property type="protein sequence ID" value="EFO93474.1"/>
    <property type="molecule type" value="Genomic_DNA"/>
</dbReference>
<evidence type="ECO:0000256" key="2">
    <source>
        <dbReference type="SAM" id="SignalP"/>
    </source>
</evidence>
<keyword evidence="1" id="KW-0812">Transmembrane</keyword>
<feature type="chain" id="PRO_5003179083" evidence="2">
    <location>
        <begin position="24"/>
        <end position="472"/>
    </location>
</feature>
<dbReference type="CTD" id="9817498"/>
<evidence type="ECO:0000313" key="4">
    <source>
        <dbReference type="Proteomes" id="UP000008281"/>
    </source>
</evidence>
<keyword evidence="4" id="KW-1185">Reference proteome</keyword>
<dbReference type="HOGENOM" id="CLU_580357_0_0_1"/>
<feature type="transmembrane region" description="Helical" evidence="1">
    <location>
        <begin position="429"/>
        <end position="453"/>
    </location>
</feature>
<dbReference type="eggNOG" id="ENOG502QQEE">
    <property type="taxonomic scope" value="Eukaryota"/>
</dbReference>
<organism evidence="4">
    <name type="scientific">Caenorhabditis remanei</name>
    <name type="common">Caenorhabditis vulgaris</name>
    <dbReference type="NCBI Taxonomy" id="31234"/>
    <lineage>
        <taxon>Eukaryota</taxon>
        <taxon>Metazoa</taxon>
        <taxon>Ecdysozoa</taxon>
        <taxon>Nematoda</taxon>
        <taxon>Chromadorea</taxon>
        <taxon>Rhabditida</taxon>
        <taxon>Rhabditina</taxon>
        <taxon>Rhabditomorpha</taxon>
        <taxon>Rhabditoidea</taxon>
        <taxon>Rhabditidae</taxon>
        <taxon>Peloderinae</taxon>
        <taxon>Caenorhabditis</taxon>
    </lineage>
</organism>